<dbReference type="EMBL" id="ODYU01000113">
    <property type="protein sequence ID" value="SOQ34334.1"/>
    <property type="molecule type" value="Genomic_DNA"/>
</dbReference>
<sequence>MGWIALPALRIKIIRFVQGMVNVMELELGKAMVHAFVKKGIQEYYVMNVLLDSTKPVIVLAKHVTKPAMDAVVMVLQPVKHATQAGNCSPVCAWMWMSAHPLCVNPINIVPM</sequence>
<gene>
    <name evidence="1" type="ORF">SFRICE_004075</name>
</gene>
<organism evidence="1">
    <name type="scientific">Spodoptera frugiperda</name>
    <name type="common">Fall armyworm</name>
    <dbReference type="NCBI Taxonomy" id="7108"/>
    <lineage>
        <taxon>Eukaryota</taxon>
        <taxon>Metazoa</taxon>
        <taxon>Ecdysozoa</taxon>
        <taxon>Arthropoda</taxon>
        <taxon>Hexapoda</taxon>
        <taxon>Insecta</taxon>
        <taxon>Pterygota</taxon>
        <taxon>Neoptera</taxon>
        <taxon>Endopterygota</taxon>
        <taxon>Lepidoptera</taxon>
        <taxon>Glossata</taxon>
        <taxon>Ditrysia</taxon>
        <taxon>Noctuoidea</taxon>
        <taxon>Noctuidae</taxon>
        <taxon>Amphipyrinae</taxon>
        <taxon>Spodoptera</taxon>
    </lineage>
</organism>
<proteinExistence type="predicted"/>
<reference evidence="1" key="1">
    <citation type="submission" date="2016-07" db="EMBL/GenBank/DDBJ databases">
        <authorList>
            <person name="Bretaudeau A."/>
        </authorList>
    </citation>
    <scope>NUCLEOTIDE SEQUENCE</scope>
    <source>
        <strain evidence="1">Rice</strain>
        <tissue evidence="1">Whole body</tissue>
    </source>
</reference>
<dbReference type="AlphaFoldDB" id="A0A2H1V239"/>
<accession>A0A2H1V239</accession>
<name>A0A2H1V239_SPOFR</name>
<evidence type="ECO:0000313" key="1">
    <source>
        <dbReference type="EMBL" id="SOQ34334.1"/>
    </source>
</evidence>
<protein>
    <submittedName>
        <fullName evidence="1">SFRICE_004075</fullName>
    </submittedName>
</protein>